<evidence type="ECO:0000313" key="1">
    <source>
        <dbReference type="EMBL" id="SMR76752.1"/>
    </source>
</evidence>
<organism evidence="1 2">
    <name type="scientific">Marinobacterium sediminicola</name>
    <dbReference type="NCBI Taxonomy" id="518898"/>
    <lineage>
        <taxon>Bacteria</taxon>
        <taxon>Pseudomonadati</taxon>
        <taxon>Pseudomonadota</taxon>
        <taxon>Gammaproteobacteria</taxon>
        <taxon>Oceanospirillales</taxon>
        <taxon>Oceanospirillaceae</taxon>
        <taxon>Marinobacterium</taxon>
    </lineage>
</organism>
<gene>
    <name evidence="1" type="ORF">SAMN04487964_11283</name>
</gene>
<protein>
    <recommendedName>
        <fullName evidence="3">Cation transporter</fullName>
    </recommendedName>
</protein>
<proteinExistence type="predicted"/>
<dbReference type="EMBL" id="FXWV01000012">
    <property type="protein sequence ID" value="SMR76752.1"/>
    <property type="molecule type" value="Genomic_DNA"/>
</dbReference>
<dbReference type="Proteomes" id="UP001159257">
    <property type="component" value="Unassembled WGS sequence"/>
</dbReference>
<name>A0ABY1S282_9GAMM</name>
<evidence type="ECO:0008006" key="3">
    <source>
        <dbReference type="Google" id="ProtNLM"/>
    </source>
</evidence>
<reference evidence="1 2" key="1">
    <citation type="submission" date="2017-05" db="EMBL/GenBank/DDBJ databases">
        <authorList>
            <person name="Varghese N."/>
            <person name="Submissions S."/>
        </authorList>
    </citation>
    <scope>NUCLEOTIDE SEQUENCE [LARGE SCALE GENOMIC DNA]</scope>
    <source>
        <strain evidence="1 2">CGMCC 1.7287</strain>
    </source>
</reference>
<evidence type="ECO:0000313" key="2">
    <source>
        <dbReference type="Proteomes" id="UP001159257"/>
    </source>
</evidence>
<sequence length="125" mass="14688">MWKRLLMLMGDFEHKPGVKEVNLVSRKMRLVDVKAQAENALVEAVRQLFGMDRVVFDAPNATLYFDYDATHCSLDKVEGVIRNMGAKFDTGWWSRFKRSYYRFVDQNMKDNEAHEPHCCNKVPRK</sequence>
<keyword evidence="2" id="KW-1185">Reference proteome</keyword>
<accession>A0ABY1S282</accession>
<dbReference type="RefSeq" id="WP_239040081.1">
    <property type="nucleotide sequence ID" value="NZ_BAAAEY010000008.1"/>
</dbReference>
<comment type="caution">
    <text evidence="1">The sequence shown here is derived from an EMBL/GenBank/DDBJ whole genome shotgun (WGS) entry which is preliminary data.</text>
</comment>